<gene>
    <name evidence="1" type="ORF">SAMN04488082_12137</name>
</gene>
<dbReference type="RefSeq" id="WP_092378344.1">
    <property type="nucleotide sequence ID" value="NZ_FORX01000021.1"/>
</dbReference>
<reference evidence="2" key="1">
    <citation type="submission" date="2016-10" db="EMBL/GenBank/DDBJ databases">
        <authorList>
            <person name="Varghese N."/>
            <person name="Submissions S."/>
        </authorList>
    </citation>
    <scope>NUCLEOTIDE SEQUENCE [LARGE SCALE GENOMIC DNA]</scope>
    <source>
        <strain evidence="2">DSM 5918</strain>
    </source>
</reference>
<dbReference type="Proteomes" id="UP000198635">
    <property type="component" value="Unassembled WGS sequence"/>
</dbReference>
<accession>A0A1I3YUR0</accession>
<dbReference type="OrthoDB" id="5471150at2"/>
<dbReference type="STRING" id="52560.SAMN04488082_12137"/>
<evidence type="ECO:0000313" key="2">
    <source>
        <dbReference type="Proteomes" id="UP000198635"/>
    </source>
</evidence>
<protein>
    <submittedName>
        <fullName evidence="1">Uncharacterized protein</fullName>
    </submittedName>
</protein>
<organism evidence="1 2">
    <name type="scientific">Desulfomicrobium apsheronum</name>
    <dbReference type="NCBI Taxonomy" id="52560"/>
    <lineage>
        <taxon>Bacteria</taxon>
        <taxon>Pseudomonadati</taxon>
        <taxon>Thermodesulfobacteriota</taxon>
        <taxon>Desulfovibrionia</taxon>
        <taxon>Desulfovibrionales</taxon>
        <taxon>Desulfomicrobiaceae</taxon>
        <taxon>Desulfomicrobium</taxon>
    </lineage>
</organism>
<keyword evidence="2" id="KW-1185">Reference proteome</keyword>
<sequence length="136" mass="15688">MSRSYLVYRCKEGDVLKKPEAVIALWDEDVPRFSEILDEATASHPSRARKPGEYWEIVTKEKADSYDWEKVVAPVKNKDHDPLGDMWKERAKIEKLMDEGASLEQALDVMTPFSHTFRYESEAPKNLLPKMGEVES</sequence>
<name>A0A1I3YUR0_9BACT</name>
<dbReference type="EMBL" id="FORX01000021">
    <property type="protein sequence ID" value="SFK35604.1"/>
    <property type="molecule type" value="Genomic_DNA"/>
</dbReference>
<proteinExistence type="predicted"/>
<dbReference type="AlphaFoldDB" id="A0A1I3YUR0"/>
<evidence type="ECO:0000313" key="1">
    <source>
        <dbReference type="EMBL" id="SFK35604.1"/>
    </source>
</evidence>